<comment type="subcellular location">
    <subcellularLocation>
        <location evidence="1">Nucleus</location>
    </subcellularLocation>
</comment>
<dbReference type="Gene3D" id="4.10.240.10">
    <property type="entry name" value="Zn(2)-C6 fungal-type DNA-binding domain"/>
    <property type="match status" value="1"/>
</dbReference>
<feature type="region of interest" description="Disordered" evidence="5">
    <location>
        <begin position="291"/>
        <end position="336"/>
    </location>
</feature>
<feature type="compositionally biased region" description="Basic and acidic residues" evidence="5">
    <location>
        <begin position="327"/>
        <end position="336"/>
    </location>
</feature>
<feature type="region of interest" description="Disordered" evidence="5">
    <location>
        <begin position="417"/>
        <end position="446"/>
    </location>
</feature>
<proteinExistence type="predicted"/>
<keyword evidence="2" id="KW-0479">Metal-binding</keyword>
<evidence type="ECO:0000259" key="6">
    <source>
        <dbReference type="PROSITE" id="PS50048"/>
    </source>
</evidence>
<evidence type="ECO:0000256" key="4">
    <source>
        <dbReference type="ARBA" id="ARBA00023242"/>
    </source>
</evidence>
<dbReference type="EMBL" id="KZ819641">
    <property type="protein sequence ID" value="PWN86935.1"/>
    <property type="molecule type" value="Genomic_DNA"/>
</dbReference>
<evidence type="ECO:0000256" key="2">
    <source>
        <dbReference type="ARBA" id="ARBA00022723"/>
    </source>
</evidence>
<dbReference type="PROSITE" id="PS50048">
    <property type="entry name" value="ZN2_CY6_FUNGAL_2"/>
    <property type="match status" value="1"/>
</dbReference>
<evidence type="ECO:0000256" key="5">
    <source>
        <dbReference type="SAM" id="MobiDB-lite"/>
    </source>
</evidence>
<feature type="compositionally biased region" description="Polar residues" evidence="5">
    <location>
        <begin position="303"/>
        <end position="319"/>
    </location>
</feature>
<dbReference type="GO" id="GO:0008270">
    <property type="term" value="F:zinc ion binding"/>
    <property type="evidence" value="ECO:0007669"/>
    <property type="project" value="InterPro"/>
</dbReference>
<sequence>MASGERQQQTPDGDNGGKCKRPQPPSCDACRLRKVRCDKKERLDQRAQELGTASALLPEAEVEATACSKCLTQGLRCTFEHGSRKRAKLRNGKRILAIQSSQLQQQGHPSPMNEAASTSTLKQPSTCTCSCACSCTCACTCAFAQTSHSAPAATNGLLGVEGMTRSLLEQCFKMFFRYVAPIRPILHLDHFWDAYLSYYDQQQQQQQTEQGKAEAPVAADELLLLAVAGLGAGLLEPSMASLGSEAKFKLQDRCVERYSVLFEERDWTDWHQRSNAGDVVEAMYLMTDFDEEVPQGRRDSHEATSGTRGSPKTSSSYRQMTDVPKGGQEHKAKEGPLRRGIFSHTLLVEMAMSLRVNRAPQRRTDCAEGETRPFRDADGSFITAKELFRRKRIFWVIFTHDTLRCFARRESPRIGDDDYDQDLPKLSAVDGRSKERQEQPRKVRAGKGADPLIDFSIYQTGDATDPSVNPAPANVTTQPARSVRFDGLYLEHNLRFVFLVRAVAMHFVSPRSQGKGIRVRDVDNAVSALRLWKQELPGELRWERNVRPLAAQHVTEGDARKSAPIGWELARRNAIKALSLQYLYHGTILCLWSAVKDFGLRTGQDVTEQASLLVFRMKSKPDGKEAVDEQDCADSDTGGRVDKLAKSSFDHFVQVTREAQPHGLLRCSPNAFLKTIVAFVHLGIGMAANEAEPGAVAHIAECCHSLVAALSTIDSYQNVHELREQLGLRLQHLPSTASTQDNQTGAHVPAGQEHFGEDLHLFSSDAQQAQTPNANSWLSDWLAQVLFQPMSDALLPGDDVYRQQGWQEGTSTAGLTEEQEFLGLFDPVW</sequence>
<name>A0A316YGR5_9BASI</name>
<dbReference type="CDD" id="cd00067">
    <property type="entry name" value="GAL4"/>
    <property type="match status" value="1"/>
</dbReference>
<dbReference type="PANTHER" id="PTHR46910:SF3">
    <property type="entry name" value="HALOTOLERANCE PROTEIN 9-RELATED"/>
    <property type="match status" value="1"/>
</dbReference>
<keyword evidence="3" id="KW-0238">DNA-binding</keyword>
<dbReference type="GO" id="GO:0005634">
    <property type="term" value="C:nucleus"/>
    <property type="evidence" value="ECO:0007669"/>
    <property type="project" value="UniProtKB-SubCell"/>
</dbReference>
<dbReference type="GO" id="GO:0003677">
    <property type="term" value="F:DNA binding"/>
    <property type="evidence" value="ECO:0007669"/>
    <property type="project" value="UniProtKB-KW"/>
</dbReference>
<dbReference type="GeneID" id="37046172"/>
<gene>
    <name evidence="7" type="ORF">FA10DRAFT_289042</name>
</gene>
<dbReference type="AlphaFoldDB" id="A0A316YGR5"/>
<accession>A0A316YGR5</accession>
<dbReference type="SMART" id="SM00066">
    <property type="entry name" value="GAL4"/>
    <property type="match status" value="1"/>
</dbReference>
<dbReference type="InterPro" id="IPR050987">
    <property type="entry name" value="AtrR-like"/>
</dbReference>
<protein>
    <recommendedName>
        <fullName evidence="6">Zn(2)-C6 fungal-type domain-containing protein</fullName>
    </recommendedName>
</protein>
<dbReference type="CDD" id="cd12148">
    <property type="entry name" value="fungal_TF_MHR"/>
    <property type="match status" value="1"/>
</dbReference>
<dbReference type="GO" id="GO:0000981">
    <property type="term" value="F:DNA-binding transcription factor activity, RNA polymerase II-specific"/>
    <property type="evidence" value="ECO:0007669"/>
    <property type="project" value="InterPro"/>
</dbReference>
<dbReference type="InterPro" id="IPR001138">
    <property type="entry name" value="Zn2Cys6_DnaBD"/>
</dbReference>
<dbReference type="InParanoid" id="A0A316YGR5"/>
<dbReference type="InterPro" id="IPR036864">
    <property type="entry name" value="Zn2-C6_fun-type_DNA-bd_sf"/>
</dbReference>
<dbReference type="STRING" id="215250.A0A316YGR5"/>
<keyword evidence="4" id="KW-0539">Nucleus</keyword>
<dbReference type="Proteomes" id="UP000245768">
    <property type="component" value="Unassembled WGS sequence"/>
</dbReference>
<evidence type="ECO:0000256" key="1">
    <source>
        <dbReference type="ARBA" id="ARBA00004123"/>
    </source>
</evidence>
<reference evidence="7 8" key="1">
    <citation type="journal article" date="2018" name="Mol. Biol. Evol.">
        <title>Broad Genomic Sampling Reveals a Smut Pathogenic Ancestry of the Fungal Clade Ustilaginomycotina.</title>
        <authorList>
            <person name="Kijpornyongpan T."/>
            <person name="Mondo S.J."/>
            <person name="Barry K."/>
            <person name="Sandor L."/>
            <person name="Lee J."/>
            <person name="Lipzen A."/>
            <person name="Pangilinan J."/>
            <person name="LaButti K."/>
            <person name="Hainaut M."/>
            <person name="Henrissat B."/>
            <person name="Grigoriev I.V."/>
            <person name="Spatafora J.W."/>
            <person name="Aime M.C."/>
        </authorList>
    </citation>
    <scope>NUCLEOTIDE SEQUENCE [LARGE SCALE GENOMIC DNA]</scope>
    <source>
        <strain evidence="7 8">MCA 4198</strain>
    </source>
</reference>
<evidence type="ECO:0000313" key="7">
    <source>
        <dbReference type="EMBL" id="PWN86935.1"/>
    </source>
</evidence>
<feature type="compositionally biased region" description="Basic and acidic residues" evidence="5">
    <location>
        <begin position="431"/>
        <end position="441"/>
    </location>
</feature>
<organism evidence="7 8">
    <name type="scientific">Acaromyces ingoldii</name>
    <dbReference type="NCBI Taxonomy" id="215250"/>
    <lineage>
        <taxon>Eukaryota</taxon>
        <taxon>Fungi</taxon>
        <taxon>Dikarya</taxon>
        <taxon>Basidiomycota</taxon>
        <taxon>Ustilaginomycotina</taxon>
        <taxon>Exobasidiomycetes</taxon>
        <taxon>Exobasidiales</taxon>
        <taxon>Cryptobasidiaceae</taxon>
        <taxon>Acaromyces</taxon>
    </lineage>
</organism>
<feature type="region of interest" description="Disordered" evidence="5">
    <location>
        <begin position="1"/>
        <end position="26"/>
    </location>
</feature>
<feature type="domain" description="Zn(2)-C6 fungal-type" evidence="6">
    <location>
        <begin position="26"/>
        <end position="79"/>
    </location>
</feature>
<dbReference type="PANTHER" id="PTHR46910">
    <property type="entry name" value="TRANSCRIPTION FACTOR PDR1"/>
    <property type="match status" value="1"/>
</dbReference>
<keyword evidence="8" id="KW-1185">Reference proteome</keyword>
<evidence type="ECO:0000313" key="8">
    <source>
        <dbReference type="Proteomes" id="UP000245768"/>
    </source>
</evidence>
<dbReference type="RefSeq" id="XP_025374133.1">
    <property type="nucleotide sequence ID" value="XM_025524256.1"/>
</dbReference>
<dbReference type="SUPFAM" id="SSF57701">
    <property type="entry name" value="Zn2/Cys6 DNA-binding domain"/>
    <property type="match status" value="1"/>
</dbReference>
<feature type="compositionally biased region" description="Polar residues" evidence="5">
    <location>
        <begin position="1"/>
        <end position="12"/>
    </location>
</feature>
<evidence type="ECO:0000256" key="3">
    <source>
        <dbReference type="ARBA" id="ARBA00023125"/>
    </source>
</evidence>
<dbReference type="OrthoDB" id="3363260at2759"/>